<organism evidence="1 2">
    <name type="scientific">Austropuccinia psidii MF-1</name>
    <dbReference type="NCBI Taxonomy" id="1389203"/>
    <lineage>
        <taxon>Eukaryota</taxon>
        <taxon>Fungi</taxon>
        <taxon>Dikarya</taxon>
        <taxon>Basidiomycota</taxon>
        <taxon>Pucciniomycotina</taxon>
        <taxon>Pucciniomycetes</taxon>
        <taxon>Pucciniales</taxon>
        <taxon>Sphaerophragmiaceae</taxon>
        <taxon>Austropuccinia</taxon>
    </lineage>
</organism>
<accession>A0A9Q3BPN7</accession>
<reference evidence="1" key="1">
    <citation type="submission" date="2021-03" db="EMBL/GenBank/DDBJ databases">
        <title>Draft genome sequence of rust myrtle Austropuccinia psidii MF-1, a brazilian biotype.</title>
        <authorList>
            <person name="Quecine M.C."/>
            <person name="Pachon D.M.R."/>
            <person name="Bonatelli M.L."/>
            <person name="Correr F.H."/>
            <person name="Franceschini L.M."/>
            <person name="Leite T.F."/>
            <person name="Margarido G.R.A."/>
            <person name="Almeida C.A."/>
            <person name="Ferrarezi J.A."/>
            <person name="Labate C.A."/>
        </authorList>
    </citation>
    <scope>NUCLEOTIDE SEQUENCE</scope>
    <source>
        <strain evidence="1">MF-1</strain>
    </source>
</reference>
<dbReference type="Proteomes" id="UP000765509">
    <property type="component" value="Unassembled WGS sequence"/>
</dbReference>
<name>A0A9Q3BPN7_9BASI</name>
<evidence type="ECO:0000313" key="2">
    <source>
        <dbReference type="Proteomes" id="UP000765509"/>
    </source>
</evidence>
<comment type="caution">
    <text evidence="1">The sequence shown here is derived from an EMBL/GenBank/DDBJ whole genome shotgun (WGS) entry which is preliminary data.</text>
</comment>
<dbReference type="AlphaFoldDB" id="A0A9Q3BPN7"/>
<dbReference type="EMBL" id="AVOT02001996">
    <property type="protein sequence ID" value="MBW0468853.1"/>
    <property type="molecule type" value="Genomic_DNA"/>
</dbReference>
<sequence length="163" mass="18261">MVAHGLSARGPLTRRIHIANEPQLDDFQPKARLRDFVSSPYVREESKLVLVFGRLEFSTGSSFEQGELSRLEAVAYRSKLWTSSLDANFAKHNQFTSHPLSMSHEPAIELDGGALSFITAPISRYIDKRFCGDRDIAPSLIRVEPHLTSPRDGRLNKILVAQS</sequence>
<proteinExistence type="predicted"/>
<gene>
    <name evidence="1" type="ORF">O181_008568</name>
</gene>
<keyword evidence="2" id="KW-1185">Reference proteome</keyword>
<evidence type="ECO:0000313" key="1">
    <source>
        <dbReference type="EMBL" id="MBW0468853.1"/>
    </source>
</evidence>
<protein>
    <submittedName>
        <fullName evidence="1">Uncharacterized protein</fullName>
    </submittedName>
</protein>